<evidence type="ECO:0008006" key="5">
    <source>
        <dbReference type="Google" id="ProtNLM"/>
    </source>
</evidence>
<dbReference type="InterPro" id="IPR012341">
    <property type="entry name" value="6hp_glycosidase-like_sf"/>
</dbReference>
<dbReference type="AlphaFoldDB" id="A0A841ADP8"/>
<evidence type="ECO:0000256" key="2">
    <source>
        <dbReference type="SAM" id="Phobius"/>
    </source>
</evidence>
<sequence length="454" mass="49164">MQSDAPQDRGTREASAPRPSRRRVLAASGLLLAAGGAGTAMLVQDQRRRTAEAGGRAEISLRSRTVAYDPSGERTLVGGEGADLTLLTGTRRAADLAADSPIHARAEAFDEAVAPWRERVASRLDAPLADLAGTALQDLWVLSDGLPAPVAGWSRTWRYVWPRDAAFCAAALARVGLPERALEVLSHLQDLQREDGWFEARYLPGTREVPDGRPRQFDGTGFALWAVREVADAPGVDRDEVRRRLARLIDTSLTTLKERTRDGERRPPVSPDYWERRERSVTLGTMAATLAGLRAGHALTGTEEDLTASEVFTATLERNFADHDFQRYPRRGGADSAAAMLDATGVRRVIPEHVLLSLRERLARPAGGIAPGESWKQDGVSWTPSMSLLALGLARAGHTAEATDALGWLAAHRTADGSLPEKVLFDGRPAEVAPLAWTAANVLLAVDWLARVAR</sequence>
<dbReference type="RefSeq" id="WP_184325438.1">
    <property type="nucleotide sequence ID" value="NZ_JACHLZ010000001.1"/>
</dbReference>
<dbReference type="PROSITE" id="PS51318">
    <property type="entry name" value="TAT"/>
    <property type="match status" value="1"/>
</dbReference>
<reference evidence="3 4" key="1">
    <citation type="submission" date="2020-08" db="EMBL/GenBank/DDBJ databases">
        <title>Sequencing the genomes of 1000 actinobacteria strains.</title>
        <authorList>
            <person name="Klenk H.-P."/>
        </authorList>
    </citation>
    <scope>NUCLEOTIDE SEQUENCE [LARGE SCALE GENOMIC DNA]</scope>
    <source>
        <strain evidence="3 4">DSM 28796</strain>
    </source>
</reference>
<dbReference type="Gene3D" id="1.50.10.10">
    <property type="match status" value="1"/>
</dbReference>
<dbReference type="SUPFAM" id="SSF48208">
    <property type="entry name" value="Six-hairpin glycosidases"/>
    <property type="match status" value="1"/>
</dbReference>
<evidence type="ECO:0000313" key="3">
    <source>
        <dbReference type="EMBL" id="MBB5832057.1"/>
    </source>
</evidence>
<feature type="region of interest" description="Disordered" evidence="1">
    <location>
        <begin position="1"/>
        <end position="21"/>
    </location>
</feature>
<gene>
    <name evidence="3" type="ORF">HNR70_001870</name>
</gene>
<organism evidence="3 4">
    <name type="scientific">Brachybacterium aquaticum</name>
    <dbReference type="NCBI Taxonomy" id="1432564"/>
    <lineage>
        <taxon>Bacteria</taxon>
        <taxon>Bacillati</taxon>
        <taxon>Actinomycetota</taxon>
        <taxon>Actinomycetes</taxon>
        <taxon>Micrococcales</taxon>
        <taxon>Dermabacteraceae</taxon>
        <taxon>Brachybacterium</taxon>
    </lineage>
</organism>
<dbReference type="PANTHER" id="PTHR31616">
    <property type="entry name" value="TREHALASE"/>
    <property type="match status" value="1"/>
</dbReference>
<dbReference type="InterPro" id="IPR008928">
    <property type="entry name" value="6-hairpin_glycosidase_sf"/>
</dbReference>
<comment type="caution">
    <text evidence="3">The sequence shown here is derived from an EMBL/GenBank/DDBJ whole genome shotgun (WGS) entry which is preliminary data.</text>
</comment>
<protein>
    <recommendedName>
        <fullName evidence="5">Glycoside hydrolase family 15</fullName>
    </recommendedName>
</protein>
<keyword evidence="4" id="KW-1185">Reference proteome</keyword>
<accession>A0A841ADP8</accession>
<name>A0A841ADP8_9MICO</name>
<dbReference type="GO" id="GO:0004553">
    <property type="term" value="F:hydrolase activity, hydrolyzing O-glycosyl compounds"/>
    <property type="evidence" value="ECO:0007669"/>
    <property type="project" value="TreeGrafter"/>
</dbReference>
<keyword evidence="2" id="KW-0812">Transmembrane</keyword>
<proteinExistence type="predicted"/>
<feature type="transmembrane region" description="Helical" evidence="2">
    <location>
        <begin position="24"/>
        <end position="43"/>
    </location>
</feature>
<dbReference type="Proteomes" id="UP000588158">
    <property type="component" value="Unassembled WGS sequence"/>
</dbReference>
<dbReference type="GO" id="GO:0005975">
    <property type="term" value="P:carbohydrate metabolic process"/>
    <property type="evidence" value="ECO:0007669"/>
    <property type="project" value="InterPro"/>
</dbReference>
<dbReference type="PANTHER" id="PTHR31616:SF13">
    <property type="entry name" value="GLUCAN 1,4-ALPHA-GLUCOSIDASE"/>
    <property type="match status" value="1"/>
</dbReference>
<keyword evidence="2" id="KW-0472">Membrane</keyword>
<evidence type="ECO:0000313" key="4">
    <source>
        <dbReference type="Proteomes" id="UP000588158"/>
    </source>
</evidence>
<evidence type="ECO:0000256" key="1">
    <source>
        <dbReference type="SAM" id="MobiDB-lite"/>
    </source>
</evidence>
<dbReference type="EMBL" id="JACHLZ010000001">
    <property type="protein sequence ID" value="MBB5832057.1"/>
    <property type="molecule type" value="Genomic_DNA"/>
</dbReference>
<keyword evidence="2" id="KW-1133">Transmembrane helix</keyword>
<dbReference type="InterPro" id="IPR006311">
    <property type="entry name" value="TAT_signal"/>
</dbReference>
<feature type="compositionally biased region" description="Basic and acidic residues" evidence="1">
    <location>
        <begin position="1"/>
        <end position="12"/>
    </location>
</feature>